<gene>
    <name evidence="2" type="ORF">BN1211_1936</name>
</gene>
<accession>A0A0H5C2F4</accession>
<reference evidence="3" key="1">
    <citation type="journal article" date="2015" name="J. Biotechnol.">
        <title>The structure of the Cyberlindnera jadinii genome and its relation to Candida utilis analyzed by the occurrence of single nucleotide polymorphisms.</title>
        <authorList>
            <person name="Rupp O."/>
            <person name="Brinkrolf K."/>
            <person name="Buerth C."/>
            <person name="Kunigo M."/>
            <person name="Schneider J."/>
            <person name="Jaenicke S."/>
            <person name="Goesmann A."/>
            <person name="Puehler A."/>
            <person name="Jaeger K.-E."/>
            <person name="Ernst J.F."/>
        </authorList>
    </citation>
    <scope>NUCLEOTIDE SEQUENCE [LARGE SCALE GENOMIC DNA]</scope>
    <source>
        <strain evidence="3">ATCC 18201 / CBS 1600 / BCRC 20928 / JCM 3617 / NBRC 0987 / NRRL Y-1542</strain>
    </source>
</reference>
<protein>
    <submittedName>
        <fullName evidence="2">Uncharacterized protein</fullName>
    </submittedName>
</protein>
<feature type="region of interest" description="Disordered" evidence="1">
    <location>
        <begin position="775"/>
        <end position="797"/>
    </location>
</feature>
<sequence length="893" mass="102694">MALKKNKKKGKSSRKPSVSQTATSSKPFDGSAADTNEATFGDWDPMLTNCQHYLKYHRGFDSCQFEGFSIDDDPADMFHKAHMKRFHTDNEHVGFCTAVDDGDEEPPLGDDEVLEFEHPLSMADGAVDMLYVSRTQKRHEVLADLLQFKNTPDLKELFVFIATITDPMTQPAETDTHVISLELLSQLIISLKLDVHSSIGEFNLALSLFKIVESTLKLLNCEDQVKLRGLNNSDLKIDWRNKLKEWTPDGLNQQDLSLIYMIDCVCLYTIYKIYEFNDPDLCMNPFLDFFINLWKIFTNVVLLGLEVDRREEVDGEETPDIIKYVIRGSSAVRYVLASILNDEVKDRLHDFQHLNIRDFMSPYGRRCGTAALCADVRWYVGAMLALGSDLKEVVEILVDLEPNNRYDEDVKYMFTYEYEDFHHEEMFPEDYEAGEIPDDDIIMYFDEDGHFHRVVRPRCTCQFFDNDMESETQENEEFDSIPHAVRSDQNIKFDELGRDWRDIARGGNIFFNPEFQLDASGCYSWPELCQIFDEMVEHQVTDEISTKVIKTIARSVKLELEKEITDTISDNTNIIPEDAVTTDKIYDKWSSDWPFDAMLSLNPQSSYAMLDEMFMANGYRRVLIWFLTHIPLSFSLINYIFELLEGLRGEGRISKKFKFSRQGPLELSEIEKSMLLHELLGNCTIYISKVTNDGKPSSSQNYTDVERCVKIIKLLCLMIQKLIDTDDIDIEEYKVGITSLLINWIGIIPEAKDLFFRINNTIGKDKLSEPIKTHEAQLGTEPKHASIPNQRQPSMKHRKFSPELKESLSNVIKKLDNGSFLFRPFFELIEGGNSSDAPEAEVGAPPQFKLNLENSIAETQTPKYIPGELRPLIRDENADHLIAEQALMEPYDV</sequence>
<evidence type="ECO:0000256" key="1">
    <source>
        <dbReference type="SAM" id="MobiDB-lite"/>
    </source>
</evidence>
<evidence type="ECO:0000313" key="3">
    <source>
        <dbReference type="Proteomes" id="UP000038830"/>
    </source>
</evidence>
<organism evidence="2 3">
    <name type="scientific">Cyberlindnera jadinii (strain ATCC 18201 / CBS 1600 / BCRC 20928 / JCM 3617 / NBRC 0987 / NRRL Y-1542)</name>
    <name type="common">Torula yeast</name>
    <name type="synonym">Candida utilis</name>
    <dbReference type="NCBI Taxonomy" id="983966"/>
    <lineage>
        <taxon>Eukaryota</taxon>
        <taxon>Fungi</taxon>
        <taxon>Dikarya</taxon>
        <taxon>Ascomycota</taxon>
        <taxon>Saccharomycotina</taxon>
        <taxon>Saccharomycetes</taxon>
        <taxon>Phaffomycetales</taxon>
        <taxon>Phaffomycetaceae</taxon>
        <taxon>Cyberlindnera</taxon>
    </lineage>
</organism>
<feature type="region of interest" description="Disordered" evidence="1">
    <location>
        <begin position="1"/>
        <end position="34"/>
    </location>
</feature>
<proteinExistence type="predicted"/>
<dbReference type="Proteomes" id="UP000038830">
    <property type="component" value="Unassembled WGS sequence"/>
</dbReference>
<feature type="compositionally biased region" description="Basic residues" evidence="1">
    <location>
        <begin position="1"/>
        <end position="14"/>
    </location>
</feature>
<evidence type="ECO:0000313" key="2">
    <source>
        <dbReference type="EMBL" id="CEP21742.1"/>
    </source>
</evidence>
<dbReference type="EMBL" id="CDQK01000002">
    <property type="protein sequence ID" value="CEP21742.1"/>
    <property type="molecule type" value="Genomic_DNA"/>
</dbReference>
<name>A0A0H5C2F4_CYBJN</name>
<dbReference type="AlphaFoldDB" id="A0A0H5C2F4"/>